<protein>
    <submittedName>
        <fullName evidence="1">Uncharacterized protein</fullName>
    </submittedName>
</protein>
<keyword evidence="2" id="KW-1185">Reference proteome</keyword>
<comment type="caution">
    <text evidence="1">The sequence shown here is derived from an EMBL/GenBank/DDBJ whole genome shotgun (WGS) entry which is preliminary data.</text>
</comment>
<organism evidence="1 2">
    <name type="scientific">Cichorium intybus</name>
    <name type="common">Chicory</name>
    <dbReference type="NCBI Taxonomy" id="13427"/>
    <lineage>
        <taxon>Eukaryota</taxon>
        <taxon>Viridiplantae</taxon>
        <taxon>Streptophyta</taxon>
        <taxon>Embryophyta</taxon>
        <taxon>Tracheophyta</taxon>
        <taxon>Spermatophyta</taxon>
        <taxon>Magnoliopsida</taxon>
        <taxon>eudicotyledons</taxon>
        <taxon>Gunneridae</taxon>
        <taxon>Pentapetalae</taxon>
        <taxon>asterids</taxon>
        <taxon>campanulids</taxon>
        <taxon>Asterales</taxon>
        <taxon>Asteraceae</taxon>
        <taxon>Cichorioideae</taxon>
        <taxon>Cichorieae</taxon>
        <taxon>Cichoriinae</taxon>
        <taxon>Cichorium</taxon>
    </lineage>
</organism>
<gene>
    <name evidence="1" type="ORF">L2E82_32421</name>
</gene>
<evidence type="ECO:0000313" key="1">
    <source>
        <dbReference type="EMBL" id="KAI3721411.1"/>
    </source>
</evidence>
<reference evidence="1 2" key="2">
    <citation type="journal article" date="2022" name="Mol. Ecol. Resour.">
        <title>The genomes of chicory, endive, great burdock and yacon provide insights into Asteraceae paleo-polyploidization history and plant inulin production.</title>
        <authorList>
            <person name="Fan W."/>
            <person name="Wang S."/>
            <person name="Wang H."/>
            <person name="Wang A."/>
            <person name="Jiang F."/>
            <person name="Liu H."/>
            <person name="Zhao H."/>
            <person name="Xu D."/>
            <person name="Zhang Y."/>
        </authorList>
    </citation>
    <scope>NUCLEOTIDE SEQUENCE [LARGE SCALE GENOMIC DNA]</scope>
    <source>
        <strain evidence="2">cv. Punajuju</strain>
        <tissue evidence="1">Leaves</tissue>
    </source>
</reference>
<proteinExistence type="predicted"/>
<evidence type="ECO:0000313" key="2">
    <source>
        <dbReference type="Proteomes" id="UP001055811"/>
    </source>
</evidence>
<sequence>MDKCCEICLCCKTDSFEKRKKKIIHTSCFQLHTGGRIFDNPYDAIGVAGGAWPDGVGCGMPWARWQYLRYWRVHVPVLFGFELDRYGVGQVGGAD</sequence>
<reference evidence="2" key="1">
    <citation type="journal article" date="2022" name="Mol. Ecol. Resour.">
        <title>The genomes of chicory, endive, great burdock and yacon provide insights into Asteraceae palaeo-polyploidization history and plant inulin production.</title>
        <authorList>
            <person name="Fan W."/>
            <person name="Wang S."/>
            <person name="Wang H."/>
            <person name="Wang A."/>
            <person name="Jiang F."/>
            <person name="Liu H."/>
            <person name="Zhao H."/>
            <person name="Xu D."/>
            <person name="Zhang Y."/>
        </authorList>
    </citation>
    <scope>NUCLEOTIDE SEQUENCE [LARGE SCALE GENOMIC DNA]</scope>
    <source>
        <strain evidence="2">cv. Punajuju</strain>
    </source>
</reference>
<accession>A0ACB9BHX9</accession>
<name>A0ACB9BHX9_CICIN</name>
<dbReference type="Proteomes" id="UP001055811">
    <property type="component" value="Linkage Group LG06"/>
</dbReference>
<dbReference type="EMBL" id="CM042014">
    <property type="protein sequence ID" value="KAI3721411.1"/>
    <property type="molecule type" value="Genomic_DNA"/>
</dbReference>